<dbReference type="Pfam" id="PF13561">
    <property type="entry name" value="adh_short_C2"/>
    <property type="match status" value="1"/>
</dbReference>
<dbReference type="GO" id="GO:0016491">
    <property type="term" value="F:oxidoreductase activity"/>
    <property type="evidence" value="ECO:0007669"/>
    <property type="project" value="UniProtKB-KW"/>
</dbReference>
<keyword evidence="4" id="KW-1185">Reference proteome</keyword>
<dbReference type="Gene3D" id="3.40.50.720">
    <property type="entry name" value="NAD(P)-binding Rossmann-like Domain"/>
    <property type="match status" value="1"/>
</dbReference>
<dbReference type="PRINTS" id="PR00080">
    <property type="entry name" value="SDRFAMILY"/>
</dbReference>
<evidence type="ECO:0000313" key="4">
    <source>
        <dbReference type="Proteomes" id="UP000322077"/>
    </source>
</evidence>
<comment type="caution">
    <text evidence="3">The sequence shown here is derived from an EMBL/GenBank/DDBJ whole genome shotgun (WGS) entry which is preliminary data.</text>
</comment>
<organism evidence="3 4">
    <name type="scientific">Sphingomonas montanisoli</name>
    <dbReference type="NCBI Taxonomy" id="2606412"/>
    <lineage>
        <taxon>Bacteria</taxon>
        <taxon>Pseudomonadati</taxon>
        <taxon>Pseudomonadota</taxon>
        <taxon>Alphaproteobacteria</taxon>
        <taxon>Sphingomonadales</taxon>
        <taxon>Sphingomonadaceae</taxon>
        <taxon>Sphingomonas</taxon>
    </lineage>
</organism>
<evidence type="ECO:0000256" key="2">
    <source>
        <dbReference type="ARBA" id="ARBA00023002"/>
    </source>
</evidence>
<dbReference type="PANTHER" id="PTHR43180:SF66">
    <property type="entry name" value="SHORT-CHAIN DEHYDROGENASE_REDUCTASE FAMILY PROTEIN"/>
    <property type="match status" value="1"/>
</dbReference>
<comment type="similarity">
    <text evidence="1">Belongs to the short-chain dehydrogenases/reductases (SDR) family.</text>
</comment>
<keyword evidence="2" id="KW-0560">Oxidoreductase</keyword>
<dbReference type="FunFam" id="3.40.50.720:FF:000084">
    <property type="entry name" value="Short-chain dehydrogenase reductase"/>
    <property type="match status" value="1"/>
</dbReference>
<dbReference type="SUPFAM" id="SSF51735">
    <property type="entry name" value="NAD(P)-binding Rossmann-fold domains"/>
    <property type="match status" value="1"/>
</dbReference>
<dbReference type="CDD" id="cd05233">
    <property type="entry name" value="SDR_c"/>
    <property type="match status" value="1"/>
</dbReference>
<dbReference type="PANTHER" id="PTHR43180">
    <property type="entry name" value="3-OXOACYL-(ACYL-CARRIER-PROTEIN) REDUCTASE (AFU_ORTHOLOGUE AFUA_6G11210)"/>
    <property type="match status" value="1"/>
</dbReference>
<dbReference type="InterPro" id="IPR002347">
    <property type="entry name" value="SDR_fam"/>
</dbReference>
<name>A0A5D9CCS2_9SPHN</name>
<dbReference type="InterPro" id="IPR036291">
    <property type="entry name" value="NAD(P)-bd_dom_sf"/>
</dbReference>
<dbReference type="Proteomes" id="UP000322077">
    <property type="component" value="Unassembled WGS sequence"/>
</dbReference>
<dbReference type="PRINTS" id="PR00081">
    <property type="entry name" value="GDHRDH"/>
</dbReference>
<dbReference type="EMBL" id="VTOU01000001">
    <property type="protein sequence ID" value="TZG29469.1"/>
    <property type="molecule type" value="Genomic_DNA"/>
</dbReference>
<protein>
    <submittedName>
        <fullName evidence="3">SDR family oxidoreductase</fullName>
    </submittedName>
</protein>
<reference evidence="3 4" key="1">
    <citation type="submission" date="2019-08" db="EMBL/GenBank/DDBJ databases">
        <authorList>
            <person name="Wang G."/>
            <person name="Xu Z."/>
        </authorList>
    </citation>
    <scope>NUCLEOTIDE SEQUENCE [LARGE SCALE GENOMIC DNA]</scope>
    <source>
        <strain evidence="3 4">ZX</strain>
    </source>
</reference>
<dbReference type="AlphaFoldDB" id="A0A5D9CCS2"/>
<dbReference type="RefSeq" id="WP_149521127.1">
    <property type="nucleotide sequence ID" value="NZ_VTOU01000001.1"/>
</dbReference>
<proteinExistence type="inferred from homology"/>
<evidence type="ECO:0000313" key="3">
    <source>
        <dbReference type="EMBL" id="TZG29469.1"/>
    </source>
</evidence>
<evidence type="ECO:0000256" key="1">
    <source>
        <dbReference type="ARBA" id="ARBA00006484"/>
    </source>
</evidence>
<accession>A0A5D9CCS2</accession>
<gene>
    <name evidence="3" type="ORF">FYJ91_04940</name>
</gene>
<sequence length="271" mass="28499">MAGRLDGKVALINGGGAKSDDWSNGKAAAVLFAREGASVVISDIDPQAAAATAAIIEDETGTRPLTIEANVAVAADMDRAVAETIAAHGRIDILLHIVGIASRGDLLTETEEDFDRVMGVNMKGAWFAARAAVPPMMAQGRGVILTVSSHHGNVATDRGQAFSYAMSKAALKQMTRKIAWEYAPKGIRANVLTIGMLDTPMTYRNMGERGEAYRAARHAASPTGKQGTAWDSAYAALYLASDEAGYINGLDLVIDGGLTVGVVPVFRENSH</sequence>